<protein>
    <submittedName>
        <fullName evidence="1">Uncharacterized protein</fullName>
    </submittedName>
</protein>
<organism evidence="1 2">
    <name type="scientific">Phanerochaete carnosa (strain HHB-10118-sp)</name>
    <name type="common">White-rot fungus</name>
    <name type="synonym">Peniophora carnosa</name>
    <dbReference type="NCBI Taxonomy" id="650164"/>
    <lineage>
        <taxon>Eukaryota</taxon>
        <taxon>Fungi</taxon>
        <taxon>Dikarya</taxon>
        <taxon>Basidiomycota</taxon>
        <taxon>Agaricomycotina</taxon>
        <taxon>Agaricomycetes</taxon>
        <taxon>Polyporales</taxon>
        <taxon>Phanerochaetaceae</taxon>
        <taxon>Phanerochaete</taxon>
    </lineage>
</organism>
<dbReference type="KEGG" id="pco:PHACADRAFT_255209"/>
<evidence type="ECO:0000313" key="1">
    <source>
        <dbReference type="EMBL" id="EKM54958.1"/>
    </source>
</evidence>
<sequence>MKLTTALASCAGESLLMHLLLWAPLSEQNTTGLLDDHAFSCKHVVCSFWQWQT</sequence>
<accession>K5VTY1</accession>
<dbReference type="Proteomes" id="UP000008370">
    <property type="component" value="Unassembled WGS sequence"/>
</dbReference>
<dbReference type="GeneID" id="18916251"/>
<dbReference type="HOGENOM" id="CLU_3069439_0_0_1"/>
<keyword evidence="2" id="KW-1185">Reference proteome</keyword>
<gene>
    <name evidence="1" type="ORF">PHACADRAFT_255209</name>
</gene>
<reference evidence="1 2" key="1">
    <citation type="journal article" date="2012" name="BMC Genomics">
        <title>Comparative genomics of the white-rot fungi, Phanerochaete carnosa and P. chrysosporium, to elucidate the genetic basis of the distinct wood types they colonize.</title>
        <authorList>
            <person name="Suzuki H."/>
            <person name="MacDonald J."/>
            <person name="Syed K."/>
            <person name="Salamov A."/>
            <person name="Hori C."/>
            <person name="Aerts A."/>
            <person name="Henrissat B."/>
            <person name="Wiebenga A."/>
            <person name="vanKuyk P.A."/>
            <person name="Barry K."/>
            <person name="Lindquist E."/>
            <person name="LaButti K."/>
            <person name="Lapidus A."/>
            <person name="Lucas S."/>
            <person name="Coutinho P."/>
            <person name="Gong Y."/>
            <person name="Samejima M."/>
            <person name="Mahadevan R."/>
            <person name="Abou-Zaid M."/>
            <person name="de Vries R.P."/>
            <person name="Igarashi K."/>
            <person name="Yadav J.S."/>
            <person name="Grigoriev I.V."/>
            <person name="Master E.R."/>
        </authorList>
    </citation>
    <scope>NUCLEOTIDE SEQUENCE [LARGE SCALE GENOMIC DNA]</scope>
    <source>
        <strain evidence="1 2">HHB-10118-sp</strain>
    </source>
</reference>
<proteinExistence type="predicted"/>
<dbReference type="AlphaFoldDB" id="K5VTY1"/>
<dbReference type="EMBL" id="JH930472">
    <property type="protein sequence ID" value="EKM54958.1"/>
    <property type="molecule type" value="Genomic_DNA"/>
</dbReference>
<name>K5VTY1_PHACS</name>
<dbReference type="InParanoid" id="K5VTY1"/>
<evidence type="ECO:0000313" key="2">
    <source>
        <dbReference type="Proteomes" id="UP000008370"/>
    </source>
</evidence>
<dbReference type="RefSeq" id="XP_007395307.1">
    <property type="nucleotide sequence ID" value="XM_007395245.1"/>
</dbReference>